<dbReference type="Pfam" id="PF00441">
    <property type="entry name" value="Acyl-CoA_dh_1"/>
    <property type="match status" value="1"/>
</dbReference>
<feature type="domain" description="Acyl-CoA dehydrogenase/oxidase C-terminal" evidence="5">
    <location>
        <begin position="277"/>
        <end position="434"/>
    </location>
</feature>
<dbReference type="SUPFAM" id="SSF56645">
    <property type="entry name" value="Acyl-CoA dehydrogenase NM domain-like"/>
    <property type="match status" value="1"/>
</dbReference>
<keyword evidence="9" id="KW-1185">Reference proteome</keyword>
<proteinExistence type="inferred from homology"/>
<dbReference type="InterPro" id="IPR041504">
    <property type="entry name" value="AidB_N"/>
</dbReference>
<dbReference type="InterPro" id="IPR036250">
    <property type="entry name" value="AcylCo_DH-like_C"/>
</dbReference>
<gene>
    <name evidence="8" type="ORF">IM816_04495</name>
</gene>
<dbReference type="Gene3D" id="2.40.110.20">
    <property type="match status" value="1"/>
</dbReference>
<reference evidence="8" key="1">
    <citation type="submission" date="2020-10" db="EMBL/GenBank/DDBJ databases">
        <title>Whole-genome sequence of Luteibacter sp. EIF3.</title>
        <authorList>
            <person name="Friedrich I."/>
            <person name="Hertel R."/>
            <person name="Daniel R."/>
        </authorList>
    </citation>
    <scope>NUCLEOTIDE SEQUENCE</scope>
    <source>
        <strain evidence="8">EIF3</strain>
    </source>
</reference>
<evidence type="ECO:0000313" key="9">
    <source>
        <dbReference type="Proteomes" id="UP001056681"/>
    </source>
</evidence>
<dbReference type="Proteomes" id="UP001056681">
    <property type="component" value="Chromosome"/>
</dbReference>
<dbReference type="InterPro" id="IPR009075">
    <property type="entry name" value="AcylCo_DH/oxidase_C"/>
</dbReference>
<evidence type="ECO:0000256" key="4">
    <source>
        <dbReference type="RuleBase" id="RU362125"/>
    </source>
</evidence>
<dbReference type="PANTHER" id="PTHR42707:SF2">
    <property type="entry name" value="ACD11 DEHYDROGENASE"/>
    <property type="match status" value="1"/>
</dbReference>
<comment type="similarity">
    <text evidence="1 4">Belongs to the acyl-CoA dehydrogenase family.</text>
</comment>
<dbReference type="PANTHER" id="PTHR42707">
    <property type="entry name" value="ACYL-COA DEHYDROGENASE"/>
    <property type="match status" value="1"/>
</dbReference>
<evidence type="ECO:0000313" key="8">
    <source>
        <dbReference type="EMBL" id="URL60277.1"/>
    </source>
</evidence>
<dbReference type="InterPro" id="IPR052904">
    <property type="entry name" value="Acyl-CoA_dehydrogenase-like"/>
</dbReference>
<keyword evidence="4" id="KW-0560">Oxidoreductase</keyword>
<dbReference type="InterPro" id="IPR006091">
    <property type="entry name" value="Acyl-CoA_Oxase/DH_mid-dom"/>
</dbReference>
<feature type="domain" description="Acyl-CoA oxidase/dehydrogenase middle" evidence="6">
    <location>
        <begin position="167"/>
        <end position="265"/>
    </location>
</feature>
<name>A0ABY4T8U7_9GAMM</name>
<evidence type="ECO:0000256" key="2">
    <source>
        <dbReference type="ARBA" id="ARBA00022630"/>
    </source>
</evidence>
<keyword evidence="3 4" id="KW-0274">FAD</keyword>
<sequence>MGFVQDAPQLAHPFHADRTLNAWLRHTLPSERLAATRPDLEALGDYALMAWERRGRTPRSEPILTQWDAWGARVDRIALTPAWEEGPGITTRHAVLAAGHADSPWARVEAFARVYLYHVASEFYCCPLAMTDGAATALRASGDAALIERALPHFLSRDPATFWLSGQWMTETPGGSDVGRTETVARRDEHGQWRLYGRKWFSSAVVGEAALALARPEGAGTGTAALALFYVETKDENGAWRGIAIDRLKKKLGTHELPTAEIHLDGLPATPVGPLDHGVRQIAPMLNVTRTWNAVCAVASMARAIALARDYALRRDAFGRRLIEHPLHARTLADMQADYEAAFSLTFYVAELLGRTEHGHAEAHEVALLRLLTPLAKLWTAKVSIRVVSEALECFGGAGYIEDTGLPQLLRDAQVYAIWEGTTNVLSLDMLRALSGGLAPLRQAVDALLPGDPPERAAIVTALNAAESLLADVAADRAALEASARGLAFTLARCMAAALLARSARWGAEDGDPRPAAACRRFMARGLDRLALPEHEDDALLASDVAPRPGGAARAM</sequence>
<evidence type="ECO:0000256" key="3">
    <source>
        <dbReference type="ARBA" id="ARBA00022827"/>
    </source>
</evidence>
<evidence type="ECO:0000256" key="1">
    <source>
        <dbReference type="ARBA" id="ARBA00009347"/>
    </source>
</evidence>
<dbReference type="RefSeq" id="WP_345779967.1">
    <property type="nucleotide sequence ID" value="NZ_CP063231.1"/>
</dbReference>
<dbReference type="InterPro" id="IPR009100">
    <property type="entry name" value="AcylCoA_DH/oxidase_NM_dom_sf"/>
</dbReference>
<evidence type="ECO:0000259" key="6">
    <source>
        <dbReference type="Pfam" id="PF02770"/>
    </source>
</evidence>
<feature type="domain" description="Adaptive response protein AidB N-terminal" evidence="7">
    <location>
        <begin position="13"/>
        <end position="157"/>
    </location>
</feature>
<dbReference type="SUPFAM" id="SSF47203">
    <property type="entry name" value="Acyl-CoA dehydrogenase C-terminal domain-like"/>
    <property type="match status" value="1"/>
</dbReference>
<comment type="cofactor">
    <cofactor evidence="4">
        <name>FAD</name>
        <dbReference type="ChEBI" id="CHEBI:57692"/>
    </cofactor>
</comment>
<organism evidence="8 9">
    <name type="scientific">Luteibacter flocculans</name>
    <dbReference type="NCBI Taxonomy" id="2780091"/>
    <lineage>
        <taxon>Bacteria</taxon>
        <taxon>Pseudomonadati</taxon>
        <taxon>Pseudomonadota</taxon>
        <taxon>Gammaproteobacteria</taxon>
        <taxon>Lysobacterales</taxon>
        <taxon>Rhodanobacteraceae</taxon>
        <taxon>Luteibacter</taxon>
    </lineage>
</organism>
<protein>
    <submittedName>
        <fullName evidence="8">Acyl-CoA dehydrogenase family protein</fullName>
    </submittedName>
</protein>
<keyword evidence="2 4" id="KW-0285">Flavoprotein</keyword>
<accession>A0ABY4T8U7</accession>
<dbReference type="Gene3D" id="6.10.250.600">
    <property type="match status" value="1"/>
</dbReference>
<evidence type="ECO:0000259" key="7">
    <source>
        <dbReference type="Pfam" id="PF18158"/>
    </source>
</evidence>
<dbReference type="Gene3D" id="1.20.140.10">
    <property type="entry name" value="Butyryl-CoA Dehydrogenase, subunit A, domain 3"/>
    <property type="match status" value="1"/>
</dbReference>
<dbReference type="EMBL" id="CP063231">
    <property type="protein sequence ID" value="URL60277.1"/>
    <property type="molecule type" value="Genomic_DNA"/>
</dbReference>
<dbReference type="Pfam" id="PF02770">
    <property type="entry name" value="Acyl-CoA_dh_M"/>
    <property type="match status" value="1"/>
</dbReference>
<dbReference type="Pfam" id="PF18158">
    <property type="entry name" value="AidB_N"/>
    <property type="match status" value="1"/>
</dbReference>
<evidence type="ECO:0000259" key="5">
    <source>
        <dbReference type="Pfam" id="PF00441"/>
    </source>
</evidence>